<dbReference type="GO" id="GO:0004177">
    <property type="term" value="F:aminopeptidase activity"/>
    <property type="evidence" value="ECO:0007669"/>
    <property type="project" value="UniProtKB-KW"/>
</dbReference>
<reference evidence="22" key="1">
    <citation type="submission" date="2018-06" db="EMBL/GenBank/DDBJ databases">
        <authorList>
            <person name="Zhirakovskaya E."/>
        </authorList>
    </citation>
    <scope>NUCLEOTIDE SEQUENCE</scope>
</reference>
<dbReference type="InterPro" id="IPR039866">
    <property type="entry name" value="CPQ"/>
</dbReference>
<evidence type="ECO:0000256" key="14">
    <source>
        <dbReference type="ARBA" id="ARBA00023034"/>
    </source>
</evidence>
<protein>
    <recommendedName>
        <fullName evidence="5">Carboxypeptidase Q</fullName>
    </recommendedName>
    <alternativeName>
        <fullName evidence="20">Plasma glutamate carboxypeptidase</fullName>
    </alternativeName>
</protein>
<evidence type="ECO:0000313" key="22">
    <source>
        <dbReference type="EMBL" id="VAV98178.1"/>
    </source>
</evidence>
<keyword evidence="7" id="KW-0121">Carboxypeptidase</keyword>
<keyword evidence="15" id="KW-0482">Metalloprotease</keyword>
<evidence type="ECO:0000256" key="3">
    <source>
        <dbReference type="ARBA" id="ARBA00004555"/>
    </source>
</evidence>
<dbReference type="GO" id="GO:0006508">
    <property type="term" value="P:proteolysis"/>
    <property type="evidence" value="ECO:0007669"/>
    <property type="project" value="UniProtKB-KW"/>
</dbReference>
<evidence type="ECO:0000256" key="8">
    <source>
        <dbReference type="ARBA" id="ARBA00022670"/>
    </source>
</evidence>
<keyword evidence="9" id="KW-0479">Metal-binding</keyword>
<dbReference type="EMBL" id="UOEH01000246">
    <property type="protein sequence ID" value="VAV98178.1"/>
    <property type="molecule type" value="Genomic_DNA"/>
</dbReference>
<evidence type="ECO:0000256" key="13">
    <source>
        <dbReference type="ARBA" id="ARBA00022833"/>
    </source>
</evidence>
<keyword evidence="13" id="KW-0862">Zinc</keyword>
<dbReference type="GO" id="GO:0005764">
    <property type="term" value="C:lysosome"/>
    <property type="evidence" value="ECO:0007669"/>
    <property type="project" value="UniProtKB-SubCell"/>
</dbReference>
<evidence type="ECO:0000256" key="12">
    <source>
        <dbReference type="ARBA" id="ARBA00022824"/>
    </source>
</evidence>
<evidence type="ECO:0000256" key="16">
    <source>
        <dbReference type="ARBA" id="ARBA00023145"/>
    </source>
</evidence>
<dbReference type="GO" id="GO:0005576">
    <property type="term" value="C:extracellular region"/>
    <property type="evidence" value="ECO:0007669"/>
    <property type="project" value="UniProtKB-SubCell"/>
</dbReference>
<dbReference type="SUPFAM" id="SSF53187">
    <property type="entry name" value="Zn-dependent exopeptidases"/>
    <property type="match status" value="1"/>
</dbReference>
<dbReference type="GO" id="GO:0005783">
    <property type="term" value="C:endoplasmic reticulum"/>
    <property type="evidence" value="ECO:0007669"/>
    <property type="project" value="UniProtKB-SubCell"/>
</dbReference>
<dbReference type="GO" id="GO:0005794">
    <property type="term" value="C:Golgi apparatus"/>
    <property type="evidence" value="ECO:0007669"/>
    <property type="project" value="UniProtKB-SubCell"/>
</dbReference>
<organism evidence="22">
    <name type="scientific">hydrothermal vent metagenome</name>
    <dbReference type="NCBI Taxonomy" id="652676"/>
    <lineage>
        <taxon>unclassified sequences</taxon>
        <taxon>metagenomes</taxon>
        <taxon>ecological metagenomes</taxon>
    </lineage>
</organism>
<feature type="domain" description="Peptidase M28" evidence="21">
    <location>
        <begin position="271"/>
        <end position="420"/>
    </location>
</feature>
<evidence type="ECO:0000256" key="15">
    <source>
        <dbReference type="ARBA" id="ARBA00023049"/>
    </source>
</evidence>
<sequence length="421" mass="44125">MLNRKIGAGMALVAGLCAAASIASAQTNAGEEKFITAKQEQTAKRLIEKGLKDDTAWTLLESLTTEIGPRLAGSDAEARARDWGVQTLKRLGFKNVRIETFELSYWSRISERAEIVSPFPQRLVVTALGYSPSTPAGGVSGEVVRFETLDALETSGADLSGKIIFVDEAMTRTQDGSGYGVAVQKRRRTAIIAAEKGAIAALIRSVGTDSHRNPHTGGAVRGGAGLALAPIAALSNPDADQLTRALRLAKGPVRVLVDLQTEFKSTAVSGNVIGEIPGKSDELIVVGGHLDSWDLGTGVIDDGAGIAITVAAAKLVGDVKGKPARTIRVVMWGAEETGLWGARAYAKAHEEELARHVLAAESDFGAARIWKFQTRFGDGALAKAKIFQRLLHPLGIGPGDNQASGGADVSPLRAAGVPVIA</sequence>
<evidence type="ECO:0000256" key="17">
    <source>
        <dbReference type="ARBA" id="ARBA00023180"/>
    </source>
</evidence>
<evidence type="ECO:0000256" key="2">
    <source>
        <dbReference type="ARBA" id="ARBA00004371"/>
    </source>
</evidence>
<evidence type="ECO:0000259" key="21">
    <source>
        <dbReference type="Pfam" id="PF04389"/>
    </source>
</evidence>
<comment type="subcellular location">
    <subcellularLocation>
        <location evidence="1">Endoplasmic reticulum</location>
    </subcellularLocation>
    <subcellularLocation>
        <location evidence="3">Golgi apparatus</location>
    </subcellularLocation>
    <subcellularLocation>
        <location evidence="2">Lysosome</location>
    </subcellularLocation>
    <subcellularLocation>
        <location evidence="4">Secreted</location>
    </subcellularLocation>
</comment>
<dbReference type="Gene3D" id="3.40.630.10">
    <property type="entry name" value="Zn peptidases"/>
    <property type="match status" value="1"/>
</dbReference>
<dbReference type="GO" id="GO:0046872">
    <property type="term" value="F:metal ion binding"/>
    <property type="evidence" value="ECO:0007669"/>
    <property type="project" value="UniProtKB-KW"/>
</dbReference>
<dbReference type="InterPro" id="IPR007484">
    <property type="entry name" value="Peptidase_M28"/>
</dbReference>
<evidence type="ECO:0000256" key="9">
    <source>
        <dbReference type="ARBA" id="ARBA00022723"/>
    </source>
</evidence>
<proteinExistence type="predicted"/>
<evidence type="ECO:0000256" key="5">
    <source>
        <dbReference type="ARBA" id="ARBA00014116"/>
    </source>
</evidence>
<gene>
    <name evidence="22" type="ORF">MNBD_ALPHA05-1872</name>
</gene>
<dbReference type="GO" id="GO:0004180">
    <property type="term" value="F:carboxypeptidase activity"/>
    <property type="evidence" value="ECO:0007669"/>
    <property type="project" value="UniProtKB-KW"/>
</dbReference>
<keyword evidence="8" id="KW-0645">Protease</keyword>
<evidence type="ECO:0000256" key="18">
    <source>
        <dbReference type="ARBA" id="ARBA00023228"/>
    </source>
</evidence>
<evidence type="ECO:0000256" key="4">
    <source>
        <dbReference type="ARBA" id="ARBA00004613"/>
    </source>
</evidence>
<evidence type="ECO:0000256" key="7">
    <source>
        <dbReference type="ARBA" id="ARBA00022645"/>
    </source>
</evidence>
<evidence type="ECO:0000256" key="10">
    <source>
        <dbReference type="ARBA" id="ARBA00022729"/>
    </source>
</evidence>
<keyword evidence="6" id="KW-0964">Secreted</keyword>
<evidence type="ECO:0000256" key="6">
    <source>
        <dbReference type="ARBA" id="ARBA00022525"/>
    </source>
</evidence>
<accession>A0A3B0SC55</accession>
<comment type="subunit">
    <text evidence="19">Homodimer. The monomeric form is inactive while the homodimer is active.</text>
</comment>
<keyword evidence="22" id="KW-0031">Aminopeptidase</keyword>
<name>A0A3B0SC55_9ZZZZ</name>
<keyword evidence="16" id="KW-0865">Zymogen</keyword>
<keyword evidence="11" id="KW-0378">Hydrolase</keyword>
<keyword evidence="14" id="KW-0333">Golgi apparatus</keyword>
<feature type="non-terminal residue" evidence="22">
    <location>
        <position position="421"/>
    </location>
</feature>
<evidence type="ECO:0000256" key="11">
    <source>
        <dbReference type="ARBA" id="ARBA00022801"/>
    </source>
</evidence>
<evidence type="ECO:0000256" key="1">
    <source>
        <dbReference type="ARBA" id="ARBA00004240"/>
    </source>
</evidence>
<dbReference type="Gene3D" id="3.50.30.30">
    <property type="match status" value="1"/>
</dbReference>
<keyword evidence="18" id="KW-0458">Lysosome</keyword>
<keyword evidence="17" id="KW-0325">Glycoprotein</keyword>
<evidence type="ECO:0000256" key="20">
    <source>
        <dbReference type="ARBA" id="ARBA00033328"/>
    </source>
</evidence>
<dbReference type="Pfam" id="PF04389">
    <property type="entry name" value="Peptidase_M28"/>
    <property type="match status" value="1"/>
</dbReference>
<dbReference type="PANTHER" id="PTHR12053:SF3">
    <property type="entry name" value="CARBOXYPEPTIDASE Q"/>
    <property type="match status" value="1"/>
</dbReference>
<dbReference type="AlphaFoldDB" id="A0A3B0SC55"/>
<evidence type="ECO:0000256" key="19">
    <source>
        <dbReference type="ARBA" id="ARBA00025833"/>
    </source>
</evidence>
<keyword evidence="12" id="KW-0256">Endoplasmic reticulum</keyword>
<keyword evidence="10" id="KW-0732">Signal</keyword>
<dbReference type="PANTHER" id="PTHR12053">
    <property type="entry name" value="PROTEASE FAMILY M28 PLASMA GLUTAMATE CARBOXYPEPTIDASE-RELATED"/>
    <property type="match status" value="1"/>
</dbReference>
<dbReference type="GO" id="GO:0070573">
    <property type="term" value="F:metallodipeptidase activity"/>
    <property type="evidence" value="ECO:0007669"/>
    <property type="project" value="InterPro"/>
</dbReference>